<evidence type="ECO:0000259" key="1">
    <source>
        <dbReference type="Pfam" id="PF08241"/>
    </source>
</evidence>
<feature type="domain" description="Methyltransferase type 11" evidence="1">
    <location>
        <begin position="52"/>
        <end position="143"/>
    </location>
</feature>
<dbReference type="InterPro" id="IPR029063">
    <property type="entry name" value="SAM-dependent_MTases_sf"/>
</dbReference>
<dbReference type="RefSeq" id="WP_018581747.1">
    <property type="nucleotide sequence ID" value="NZ_LDYD01000006.1"/>
</dbReference>
<dbReference type="Gene3D" id="3.40.50.150">
    <property type="entry name" value="Vaccinia Virus protein VP39"/>
    <property type="match status" value="1"/>
</dbReference>
<name>A0A376CMY1_9CORY</name>
<dbReference type="InterPro" id="IPR013216">
    <property type="entry name" value="Methyltransf_11"/>
</dbReference>
<dbReference type="STRING" id="35756.GCA_001044155_01279"/>
<organism evidence="2 3">
    <name type="scientific">Corynebacterium pilosum</name>
    <dbReference type="NCBI Taxonomy" id="35756"/>
    <lineage>
        <taxon>Bacteria</taxon>
        <taxon>Bacillati</taxon>
        <taxon>Actinomycetota</taxon>
        <taxon>Actinomycetes</taxon>
        <taxon>Mycobacteriales</taxon>
        <taxon>Corynebacteriaceae</taxon>
        <taxon>Corynebacterium</taxon>
    </lineage>
</organism>
<sequence>MNPIQPQLDHYWNQRAESYHADQTGEQREAIEHEIWVSYLSRVLPEPPGRALDVGTGTGYIAMLIDELGWDTVGIDTSPGMLECAPAVDGGPQFAQGDAVEDCGNFGTFDLVINRYLMWTLAEPLEAVRRWRDVLRPGGRIVIIDALHFPDGLETIEKNSSGEGTSAFSTFYNRDVVSHLPLALARSVDEYTAVFKEAGFGNVRVTPVPEIVDMWKKIGVPQGHDLVEPFIIVAS</sequence>
<dbReference type="GO" id="GO:0008757">
    <property type="term" value="F:S-adenosylmethionine-dependent methyltransferase activity"/>
    <property type="evidence" value="ECO:0007669"/>
    <property type="project" value="InterPro"/>
</dbReference>
<dbReference type="GO" id="GO:0032259">
    <property type="term" value="P:methylation"/>
    <property type="evidence" value="ECO:0007669"/>
    <property type="project" value="UniProtKB-KW"/>
</dbReference>
<reference evidence="2 3" key="1">
    <citation type="submission" date="2018-06" db="EMBL/GenBank/DDBJ databases">
        <authorList>
            <consortium name="Pathogen Informatics"/>
            <person name="Doyle S."/>
        </authorList>
    </citation>
    <scope>NUCLEOTIDE SEQUENCE [LARGE SCALE GENOMIC DNA]</scope>
    <source>
        <strain evidence="2 3">NCTC11862</strain>
    </source>
</reference>
<dbReference type="SUPFAM" id="SSF53335">
    <property type="entry name" value="S-adenosyl-L-methionine-dependent methyltransferases"/>
    <property type="match status" value="1"/>
</dbReference>
<keyword evidence="3" id="KW-1185">Reference proteome</keyword>
<dbReference type="PANTHER" id="PTHR43591:SF24">
    <property type="entry name" value="2-METHOXY-6-POLYPRENYL-1,4-BENZOQUINOL METHYLASE, MITOCHONDRIAL"/>
    <property type="match status" value="1"/>
</dbReference>
<evidence type="ECO:0000313" key="3">
    <source>
        <dbReference type="Proteomes" id="UP000254467"/>
    </source>
</evidence>
<keyword evidence="2" id="KW-0489">Methyltransferase</keyword>
<dbReference type="EC" id="2.1.1.-" evidence="2"/>
<dbReference type="AlphaFoldDB" id="A0A376CMY1"/>
<dbReference type="EMBL" id="UFXQ01000001">
    <property type="protein sequence ID" value="STC69459.1"/>
    <property type="molecule type" value="Genomic_DNA"/>
</dbReference>
<keyword evidence="2" id="KW-0808">Transferase</keyword>
<dbReference type="CDD" id="cd02440">
    <property type="entry name" value="AdoMet_MTases"/>
    <property type="match status" value="1"/>
</dbReference>
<gene>
    <name evidence="2" type="primary">ycgJ</name>
    <name evidence="2" type="ORF">NCTC11862_01253</name>
</gene>
<proteinExistence type="predicted"/>
<protein>
    <submittedName>
        <fullName evidence="2">SAM-dependent methyltransferase</fullName>
        <ecNumber evidence="2">2.1.1.-</ecNumber>
    </submittedName>
</protein>
<dbReference type="Proteomes" id="UP000254467">
    <property type="component" value="Unassembled WGS sequence"/>
</dbReference>
<dbReference type="Pfam" id="PF08241">
    <property type="entry name" value="Methyltransf_11"/>
    <property type="match status" value="1"/>
</dbReference>
<accession>A0A376CMY1</accession>
<dbReference type="PANTHER" id="PTHR43591">
    <property type="entry name" value="METHYLTRANSFERASE"/>
    <property type="match status" value="1"/>
</dbReference>
<evidence type="ECO:0000313" key="2">
    <source>
        <dbReference type="EMBL" id="STC69459.1"/>
    </source>
</evidence>